<dbReference type="InterPro" id="IPR056592">
    <property type="entry name" value="Beta-prop_At3g26010-like"/>
</dbReference>
<dbReference type="PANTHER" id="PTHR31672:SF13">
    <property type="entry name" value="F-BOX PROTEIN CPR30-LIKE"/>
    <property type="match status" value="1"/>
</dbReference>
<name>A0AAP0P969_9MAGN</name>
<dbReference type="Proteomes" id="UP001420932">
    <property type="component" value="Unassembled WGS sequence"/>
</dbReference>
<dbReference type="Pfam" id="PF00646">
    <property type="entry name" value="F-box"/>
    <property type="match status" value="1"/>
</dbReference>
<protein>
    <recommendedName>
        <fullName evidence="5">F-box domain-containing protein</fullName>
    </recommendedName>
</protein>
<gene>
    <name evidence="3" type="ORF">Syun_015238</name>
</gene>
<dbReference type="SUPFAM" id="SSF81383">
    <property type="entry name" value="F-box domain"/>
    <property type="match status" value="1"/>
</dbReference>
<dbReference type="EMBL" id="JBBNAF010000006">
    <property type="protein sequence ID" value="KAK9135908.1"/>
    <property type="molecule type" value="Genomic_DNA"/>
</dbReference>
<evidence type="ECO:0000313" key="4">
    <source>
        <dbReference type="Proteomes" id="UP001420932"/>
    </source>
</evidence>
<evidence type="ECO:0008006" key="5">
    <source>
        <dbReference type="Google" id="ProtNLM"/>
    </source>
</evidence>
<dbReference type="InterPro" id="IPR001810">
    <property type="entry name" value="F-box_dom"/>
</dbReference>
<organism evidence="3 4">
    <name type="scientific">Stephania yunnanensis</name>
    <dbReference type="NCBI Taxonomy" id="152371"/>
    <lineage>
        <taxon>Eukaryota</taxon>
        <taxon>Viridiplantae</taxon>
        <taxon>Streptophyta</taxon>
        <taxon>Embryophyta</taxon>
        <taxon>Tracheophyta</taxon>
        <taxon>Spermatophyta</taxon>
        <taxon>Magnoliopsida</taxon>
        <taxon>Ranunculales</taxon>
        <taxon>Menispermaceae</taxon>
        <taxon>Menispermoideae</taxon>
        <taxon>Cissampelideae</taxon>
        <taxon>Stephania</taxon>
    </lineage>
</organism>
<evidence type="ECO:0000259" key="1">
    <source>
        <dbReference type="Pfam" id="PF00646"/>
    </source>
</evidence>
<feature type="domain" description="F-box protein At3g26010-like beta-propeller" evidence="2">
    <location>
        <begin position="104"/>
        <end position="328"/>
    </location>
</feature>
<sequence>MDLWVSQKTINASSSAVGSEIEEDIIFQEILPRLPFPSIISLKLVCKKWHNFITHDPLFRANHSRKCPEITNNITTFISYESKLFITEYYQFYSSNLAFIKDISEKVLGCVDGLFYGVSSKDSQIFVCNPITKHTIFVPNPERRTQIGLAWDPRNPDFAFTVVLAWHDYNGLEGMHFDLLQGGDGSCVVHFKVYSSKTGEWQDSKNASEFLIPYLGNSQLRRADLSSGGKVYWSLEKHILWFDVEEDNAGLIQLPKHGVHGVLDSSTYRRSTKIGMFDGELSYSVMTYDEEIEIWLLMRDKSNKLEWMKKHKLNLKMIVEENRNVALNIYDFINVQREIVARAFAHHRDHINLLYLGGEILWFQMLTLEGHLKVSNWDLETNDLTELKHCIRYGKTKNVRAKPIVVLAHRPLSAPLTSVAELPCSLAATSRHNRLDPLVKRHLLFVPEVTGTWFDHAFAHDPGSYLTTCNRPRLGPPKPSVYLEFGTGTDRGA</sequence>
<dbReference type="InterPro" id="IPR050796">
    <property type="entry name" value="SCF_F-box_component"/>
</dbReference>
<dbReference type="InterPro" id="IPR036047">
    <property type="entry name" value="F-box-like_dom_sf"/>
</dbReference>
<reference evidence="3 4" key="1">
    <citation type="submission" date="2024-01" db="EMBL/GenBank/DDBJ databases">
        <title>Genome assemblies of Stephania.</title>
        <authorList>
            <person name="Yang L."/>
        </authorList>
    </citation>
    <scope>NUCLEOTIDE SEQUENCE [LARGE SCALE GENOMIC DNA]</scope>
    <source>
        <strain evidence="3">YNDBR</strain>
        <tissue evidence="3">Leaf</tissue>
    </source>
</reference>
<comment type="caution">
    <text evidence="3">The sequence shown here is derived from an EMBL/GenBank/DDBJ whole genome shotgun (WGS) entry which is preliminary data.</text>
</comment>
<dbReference type="AlphaFoldDB" id="A0AAP0P969"/>
<evidence type="ECO:0000259" key="2">
    <source>
        <dbReference type="Pfam" id="PF24750"/>
    </source>
</evidence>
<proteinExistence type="predicted"/>
<dbReference type="PANTHER" id="PTHR31672">
    <property type="entry name" value="BNACNNG10540D PROTEIN"/>
    <property type="match status" value="1"/>
</dbReference>
<accession>A0AAP0P969</accession>
<keyword evidence="4" id="KW-1185">Reference proteome</keyword>
<evidence type="ECO:0000313" key="3">
    <source>
        <dbReference type="EMBL" id="KAK9135908.1"/>
    </source>
</evidence>
<feature type="domain" description="F-box" evidence="1">
    <location>
        <begin position="27"/>
        <end position="59"/>
    </location>
</feature>
<dbReference type="Pfam" id="PF24750">
    <property type="entry name" value="b-prop_At3g26010-like"/>
    <property type="match status" value="1"/>
</dbReference>